<keyword evidence="2" id="KW-1185">Reference proteome</keyword>
<reference evidence="1 2" key="1">
    <citation type="submission" date="2023-07" db="EMBL/GenBank/DDBJ databases">
        <title>Sorghum-associated microbial communities from plants grown in Nebraska, USA.</title>
        <authorList>
            <person name="Schachtman D."/>
        </authorList>
    </citation>
    <scope>NUCLEOTIDE SEQUENCE [LARGE SCALE GENOMIC DNA]</scope>
    <source>
        <strain evidence="1 2">4249</strain>
    </source>
</reference>
<evidence type="ECO:0000313" key="2">
    <source>
        <dbReference type="Proteomes" id="UP001265700"/>
    </source>
</evidence>
<protein>
    <submittedName>
        <fullName evidence="1">2-dehydropantoate 2-reductase</fullName>
        <ecNumber evidence="1">1.1.1.169</ecNumber>
    </submittedName>
</protein>
<dbReference type="GO" id="GO:0008677">
    <property type="term" value="F:2-dehydropantoate 2-reductase activity"/>
    <property type="evidence" value="ECO:0007669"/>
    <property type="project" value="UniProtKB-EC"/>
</dbReference>
<evidence type="ECO:0000313" key="1">
    <source>
        <dbReference type="EMBL" id="MDR7153102.1"/>
    </source>
</evidence>
<organism evidence="1 2">
    <name type="scientific">Hydrogenophaga palleronii</name>
    <dbReference type="NCBI Taxonomy" id="65655"/>
    <lineage>
        <taxon>Bacteria</taxon>
        <taxon>Pseudomonadati</taxon>
        <taxon>Pseudomonadota</taxon>
        <taxon>Betaproteobacteria</taxon>
        <taxon>Burkholderiales</taxon>
        <taxon>Comamonadaceae</taxon>
        <taxon>Hydrogenophaga</taxon>
    </lineage>
</organism>
<sequence>MNQITSNVLIIGSGQSALLIGEALRSGGVRVDFVPDLKTRFATCSEGSYLASSSDLVLFAVDADDTLESAVLLQRLLPKTTPVIALQQGIRRLTWAAQAAPRLQWIRCVMAFDPARLLQSGGATWERRKLYLNDVPQTRHWRPLIEQAGFEVTLCDDMLSVQWGHLLLQFNALFRLVSGLEFEQMLAMRAWRNRYARVLDEALWLLGATGIKPWNLLGVPWRMVPMMLRQNDGMLVGLVSRQLTGSDAGLVDLSGADEKSMELAIDATCGEIMRLAVGLGVDAPRTVDLAEQLMVIGRRQTDKRMEATTEW</sequence>
<dbReference type="Proteomes" id="UP001265700">
    <property type="component" value="Unassembled WGS sequence"/>
</dbReference>
<keyword evidence="1" id="KW-0560">Oxidoreductase</keyword>
<gene>
    <name evidence="1" type="ORF">J2W49_005082</name>
</gene>
<proteinExistence type="predicted"/>
<dbReference type="RefSeq" id="WP_310322542.1">
    <property type="nucleotide sequence ID" value="NZ_JAVDWU010000017.1"/>
</dbReference>
<comment type="caution">
    <text evidence="1">The sequence shown here is derived from an EMBL/GenBank/DDBJ whole genome shotgun (WGS) entry which is preliminary data.</text>
</comment>
<accession>A0ABU1WUW9</accession>
<name>A0ABU1WUW9_9BURK</name>
<dbReference type="EMBL" id="JAVDWU010000017">
    <property type="protein sequence ID" value="MDR7153102.1"/>
    <property type="molecule type" value="Genomic_DNA"/>
</dbReference>
<dbReference type="Gene3D" id="3.40.50.720">
    <property type="entry name" value="NAD(P)-binding Rossmann-like Domain"/>
    <property type="match status" value="1"/>
</dbReference>
<dbReference type="EC" id="1.1.1.169" evidence="1"/>